<dbReference type="GO" id="GO:0097176">
    <property type="term" value="P:epoxide metabolic process"/>
    <property type="evidence" value="ECO:0007669"/>
    <property type="project" value="TreeGrafter"/>
</dbReference>
<dbReference type="InterPro" id="IPR016292">
    <property type="entry name" value="Epoxide_hydrolase"/>
</dbReference>
<dbReference type="RefSeq" id="WP_131940549.1">
    <property type="nucleotide sequence ID" value="NZ_BAAAMX010000017.1"/>
</dbReference>
<dbReference type="SUPFAM" id="SSF53474">
    <property type="entry name" value="alpha/beta-Hydrolases"/>
    <property type="match status" value="1"/>
</dbReference>
<keyword evidence="2" id="KW-0058">Aromatic hydrocarbons catabolism</keyword>
<feature type="active site" description="Nucleophile" evidence="4">
    <location>
        <position position="191"/>
    </location>
</feature>
<comment type="caution">
    <text evidence="6">The sequence shown here is derived from an EMBL/GenBank/DDBJ whole genome shotgun (WGS) entry which is preliminary data.</text>
</comment>
<keyword evidence="3 6" id="KW-0378">Hydrolase</keyword>
<evidence type="ECO:0000256" key="3">
    <source>
        <dbReference type="ARBA" id="ARBA00022801"/>
    </source>
</evidence>
<dbReference type="GO" id="GO:0004301">
    <property type="term" value="F:epoxide hydrolase activity"/>
    <property type="evidence" value="ECO:0007669"/>
    <property type="project" value="TreeGrafter"/>
</dbReference>
<dbReference type="Proteomes" id="UP000295431">
    <property type="component" value="Unassembled WGS sequence"/>
</dbReference>
<comment type="similarity">
    <text evidence="1">Belongs to the peptidase S33 family.</text>
</comment>
<sequence length="387" mass="43380">MSFEITPFRVDVPQADLDDLRDRLARTRFADELPESEVTDGVQKGPVQPGWEYGVPVSFVRDLVARWTDFDWRAQEARINAFPQFTTEIDGQLIHFLHVRSPEPDATPLILTHGWPNTFTEYLDLIGPLTDPAAHGGDPAEAFHVVVPSLPGFGFSSRTRTKGWGSARTADAWAELMARLGYDRFGAHGNDAGAIVSPWIGRRHPDRVIGVHVNQIFSFPSGDPAELAGISPEEGRYLEFLQGFVRHSIHDRAQEAQPQTLAHALSDSPAGQLAWVGQLLAALPDPDTILTIATIYWLTNTSASTARFYYENHHERQETEPTTFPIGLASFAYDFRPLRRFAERDHKNIVHWREYDRGGHWAAHDAPDLLLDDIREFFRGLRGGSAG</sequence>
<dbReference type="PRINTS" id="PR00412">
    <property type="entry name" value="EPOXHYDRLASE"/>
</dbReference>
<reference evidence="6 7" key="1">
    <citation type="submission" date="2019-03" db="EMBL/GenBank/DDBJ databases">
        <title>Draft genome sequences of novel Actinobacteria.</title>
        <authorList>
            <person name="Sahin N."/>
            <person name="Ay H."/>
            <person name="Saygin H."/>
        </authorList>
    </citation>
    <scope>NUCLEOTIDE SEQUENCE [LARGE SCALE GENOMIC DNA]</scope>
    <source>
        <strain evidence="6 7">DSM 45347</strain>
    </source>
</reference>
<name>A0A4R4NWM8_9ACTN</name>
<keyword evidence="7" id="KW-1185">Reference proteome</keyword>
<accession>A0A4R4NWM8</accession>
<evidence type="ECO:0000313" key="6">
    <source>
        <dbReference type="EMBL" id="TDC13909.1"/>
    </source>
</evidence>
<dbReference type="InterPro" id="IPR000639">
    <property type="entry name" value="Epox_hydrolase-like"/>
</dbReference>
<dbReference type="AlphaFoldDB" id="A0A4R4NWM8"/>
<dbReference type="InterPro" id="IPR029058">
    <property type="entry name" value="AB_hydrolase_fold"/>
</dbReference>
<gene>
    <name evidence="6" type="ORF">E1284_18545</name>
</gene>
<evidence type="ECO:0000256" key="1">
    <source>
        <dbReference type="ARBA" id="ARBA00010088"/>
    </source>
</evidence>
<dbReference type="Pfam" id="PF06441">
    <property type="entry name" value="EHN"/>
    <property type="match status" value="1"/>
</dbReference>
<feature type="domain" description="Epoxide hydrolase N-terminal" evidence="5">
    <location>
        <begin position="5"/>
        <end position="122"/>
    </location>
</feature>
<evidence type="ECO:0000256" key="4">
    <source>
        <dbReference type="PIRSR" id="PIRSR001112-1"/>
    </source>
</evidence>
<dbReference type="PANTHER" id="PTHR21661">
    <property type="entry name" value="EPOXIDE HYDROLASE 1-RELATED"/>
    <property type="match status" value="1"/>
</dbReference>
<dbReference type="PANTHER" id="PTHR21661:SF35">
    <property type="entry name" value="EPOXIDE HYDROLASE"/>
    <property type="match status" value="1"/>
</dbReference>
<evidence type="ECO:0000259" key="5">
    <source>
        <dbReference type="Pfam" id="PF06441"/>
    </source>
</evidence>
<dbReference type="PIRSF" id="PIRSF001112">
    <property type="entry name" value="Epoxide_hydrolase"/>
    <property type="match status" value="1"/>
</dbReference>
<dbReference type="InterPro" id="IPR010497">
    <property type="entry name" value="Epoxide_hydro_N"/>
</dbReference>
<feature type="active site" description="Proton acceptor" evidence="4">
    <location>
        <position position="360"/>
    </location>
</feature>
<feature type="active site" description="Proton donor" evidence="4">
    <location>
        <position position="309"/>
    </location>
</feature>
<protein>
    <submittedName>
        <fullName evidence="6">Epoxide hydrolase</fullName>
    </submittedName>
</protein>
<dbReference type="OrthoDB" id="5171248at2"/>
<dbReference type="Gene3D" id="3.40.50.1820">
    <property type="entry name" value="alpha/beta hydrolase"/>
    <property type="match status" value="1"/>
</dbReference>
<evidence type="ECO:0000256" key="2">
    <source>
        <dbReference type="ARBA" id="ARBA00022797"/>
    </source>
</evidence>
<dbReference type="EMBL" id="SMJW01000087">
    <property type="protein sequence ID" value="TDC13909.1"/>
    <property type="molecule type" value="Genomic_DNA"/>
</dbReference>
<proteinExistence type="inferred from homology"/>
<organism evidence="6 7">
    <name type="scientific">Actinomadura bangladeshensis</name>
    <dbReference type="NCBI Taxonomy" id="453573"/>
    <lineage>
        <taxon>Bacteria</taxon>
        <taxon>Bacillati</taxon>
        <taxon>Actinomycetota</taxon>
        <taxon>Actinomycetes</taxon>
        <taxon>Streptosporangiales</taxon>
        <taxon>Thermomonosporaceae</taxon>
        <taxon>Actinomadura</taxon>
    </lineage>
</organism>
<evidence type="ECO:0000313" key="7">
    <source>
        <dbReference type="Proteomes" id="UP000295431"/>
    </source>
</evidence>